<sequence>MTPFTEKAQFPFRKKSRTGNGRPRSRSEPTAPISDPDNPSLRTGRPPCSPSSPSPPRSSC</sequence>
<dbReference type="Proteomes" id="UP000019460">
    <property type="component" value="Unassembled WGS sequence"/>
</dbReference>
<dbReference type="AlphaFoldDB" id="W9VSN0"/>
<feature type="region of interest" description="Disordered" evidence="1">
    <location>
        <begin position="1"/>
        <end position="60"/>
    </location>
</feature>
<evidence type="ECO:0000313" key="3">
    <source>
        <dbReference type="Proteomes" id="UP000019460"/>
    </source>
</evidence>
<evidence type="ECO:0000313" key="2">
    <source>
        <dbReference type="EMBL" id="EXJ13365.1"/>
    </source>
</evidence>
<proteinExistence type="predicted"/>
<organism evidence="2 3">
    <name type="scientific">Imhoffiella purpurea</name>
    <dbReference type="NCBI Taxonomy" id="1249627"/>
    <lineage>
        <taxon>Bacteria</taxon>
        <taxon>Pseudomonadati</taxon>
        <taxon>Pseudomonadota</taxon>
        <taxon>Gammaproteobacteria</taxon>
        <taxon>Chromatiales</taxon>
        <taxon>Chromatiaceae</taxon>
        <taxon>Imhoffiella</taxon>
    </lineage>
</organism>
<accession>W9VSN0</accession>
<dbReference type="STRING" id="1249627.D779_3837"/>
<dbReference type="EMBL" id="AONC01000072">
    <property type="protein sequence ID" value="EXJ13365.1"/>
    <property type="molecule type" value="Genomic_DNA"/>
</dbReference>
<keyword evidence="3" id="KW-1185">Reference proteome</keyword>
<evidence type="ECO:0000256" key="1">
    <source>
        <dbReference type="SAM" id="MobiDB-lite"/>
    </source>
</evidence>
<name>W9VSN0_9GAMM</name>
<protein>
    <submittedName>
        <fullName evidence="2">Uncharacterized protein</fullName>
    </submittedName>
</protein>
<gene>
    <name evidence="2" type="ORF">D779_3837</name>
</gene>
<feature type="compositionally biased region" description="Pro residues" evidence="1">
    <location>
        <begin position="47"/>
        <end position="60"/>
    </location>
</feature>
<comment type="caution">
    <text evidence="2">The sequence shown here is derived from an EMBL/GenBank/DDBJ whole genome shotgun (WGS) entry which is preliminary data.</text>
</comment>
<reference evidence="2 3" key="1">
    <citation type="submission" date="2012-11" db="EMBL/GenBank/DDBJ databases">
        <title>Genome assembly of Thiorhodococcus sp. AK35.</title>
        <authorList>
            <person name="Nupur N."/>
            <person name="Khatri I."/>
            <person name="Subramanian S."/>
            <person name="Pinnaka A."/>
        </authorList>
    </citation>
    <scope>NUCLEOTIDE SEQUENCE [LARGE SCALE GENOMIC DNA]</scope>
    <source>
        <strain evidence="2 3">AK35</strain>
    </source>
</reference>